<sequence length="114" mass="12117">MGYNTNTTADSPCSDLSNSSNPFGPSQSSSKVDKGKAAISSLPPKDSKGSRKGDAEGNRHSDGDGGSGNGERENSEKGMVIDGEEEEKNEREIVVVEEDGKGRDKIRRGSVSRW</sequence>
<organism evidence="2 3">
    <name type="scientific">Cinchona calisaya</name>
    <dbReference type="NCBI Taxonomy" id="153742"/>
    <lineage>
        <taxon>Eukaryota</taxon>
        <taxon>Viridiplantae</taxon>
        <taxon>Streptophyta</taxon>
        <taxon>Embryophyta</taxon>
        <taxon>Tracheophyta</taxon>
        <taxon>Spermatophyta</taxon>
        <taxon>Magnoliopsida</taxon>
        <taxon>eudicotyledons</taxon>
        <taxon>Gunneridae</taxon>
        <taxon>Pentapetalae</taxon>
        <taxon>asterids</taxon>
        <taxon>lamiids</taxon>
        <taxon>Gentianales</taxon>
        <taxon>Rubiaceae</taxon>
        <taxon>Cinchonoideae</taxon>
        <taxon>Cinchoneae</taxon>
        <taxon>Cinchona</taxon>
    </lineage>
</organism>
<feature type="region of interest" description="Disordered" evidence="1">
    <location>
        <begin position="1"/>
        <end position="114"/>
    </location>
</feature>
<feature type="compositionally biased region" description="Polar residues" evidence="1">
    <location>
        <begin position="1"/>
        <end position="16"/>
    </location>
</feature>
<accession>A0ABD2YGY4</accession>
<evidence type="ECO:0000313" key="2">
    <source>
        <dbReference type="EMBL" id="KAL3505976.1"/>
    </source>
</evidence>
<feature type="compositionally biased region" description="Low complexity" evidence="1">
    <location>
        <begin position="17"/>
        <end position="30"/>
    </location>
</feature>
<feature type="compositionally biased region" description="Basic and acidic residues" evidence="1">
    <location>
        <begin position="45"/>
        <end position="63"/>
    </location>
</feature>
<keyword evidence="3" id="KW-1185">Reference proteome</keyword>
<proteinExistence type="predicted"/>
<feature type="compositionally biased region" description="Basic residues" evidence="1">
    <location>
        <begin position="104"/>
        <end position="114"/>
    </location>
</feature>
<evidence type="ECO:0000313" key="3">
    <source>
        <dbReference type="Proteomes" id="UP001630127"/>
    </source>
</evidence>
<name>A0ABD2YGY4_9GENT</name>
<reference evidence="2 3" key="1">
    <citation type="submission" date="2024-11" db="EMBL/GenBank/DDBJ databases">
        <title>A near-complete genome assembly of Cinchona calisaya.</title>
        <authorList>
            <person name="Lian D.C."/>
            <person name="Zhao X.W."/>
            <person name="Wei L."/>
        </authorList>
    </citation>
    <scope>NUCLEOTIDE SEQUENCE [LARGE SCALE GENOMIC DNA]</scope>
    <source>
        <tissue evidence="2">Nenye</tissue>
    </source>
</reference>
<dbReference type="EMBL" id="JBJUIK010000013">
    <property type="protein sequence ID" value="KAL3505976.1"/>
    <property type="molecule type" value="Genomic_DNA"/>
</dbReference>
<gene>
    <name evidence="2" type="ORF">ACH5RR_031358</name>
</gene>
<protein>
    <submittedName>
        <fullName evidence="2">Uncharacterized protein</fullName>
    </submittedName>
</protein>
<dbReference type="Proteomes" id="UP001630127">
    <property type="component" value="Unassembled WGS sequence"/>
</dbReference>
<comment type="caution">
    <text evidence="2">The sequence shown here is derived from an EMBL/GenBank/DDBJ whole genome shotgun (WGS) entry which is preliminary data.</text>
</comment>
<evidence type="ECO:0000256" key="1">
    <source>
        <dbReference type="SAM" id="MobiDB-lite"/>
    </source>
</evidence>
<feature type="compositionally biased region" description="Basic and acidic residues" evidence="1">
    <location>
        <begin position="88"/>
        <end position="103"/>
    </location>
</feature>
<dbReference type="AlphaFoldDB" id="A0ABD2YGY4"/>